<evidence type="ECO:0000313" key="7">
    <source>
        <dbReference type="EMBL" id="THH11790.1"/>
    </source>
</evidence>
<keyword evidence="3" id="KW-0378">Hydrolase</keyword>
<feature type="domain" description="Ubiquitin-like protease family profile" evidence="6">
    <location>
        <begin position="318"/>
        <end position="494"/>
    </location>
</feature>
<reference evidence="7 8" key="1">
    <citation type="submission" date="2019-02" db="EMBL/GenBank/DDBJ databases">
        <title>Genome sequencing of the rare red list fungi Phellinidium pouzarii.</title>
        <authorList>
            <person name="Buettner E."/>
            <person name="Kellner H."/>
        </authorList>
    </citation>
    <scope>NUCLEOTIDE SEQUENCE [LARGE SCALE GENOMIC DNA]</scope>
    <source>
        <strain evidence="7 8">DSM 108285</strain>
    </source>
</reference>
<protein>
    <recommendedName>
        <fullName evidence="6">Ubiquitin-like protease family profile domain-containing protein</fullName>
    </recommendedName>
</protein>
<keyword evidence="2" id="KW-0645">Protease</keyword>
<feature type="compositionally biased region" description="Polar residues" evidence="5">
    <location>
        <begin position="76"/>
        <end position="88"/>
    </location>
</feature>
<dbReference type="PROSITE" id="PS50600">
    <property type="entry name" value="ULP_PROTEASE"/>
    <property type="match status" value="1"/>
</dbReference>
<feature type="region of interest" description="Disordered" evidence="5">
    <location>
        <begin position="40"/>
        <end position="135"/>
    </location>
</feature>
<evidence type="ECO:0000256" key="5">
    <source>
        <dbReference type="SAM" id="MobiDB-lite"/>
    </source>
</evidence>
<dbReference type="GO" id="GO:0005634">
    <property type="term" value="C:nucleus"/>
    <property type="evidence" value="ECO:0007669"/>
    <property type="project" value="TreeGrafter"/>
</dbReference>
<dbReference type="GO" id="GO:0006508">
    <property type="term" value="P:proteolysis"/>
    <property type="evidence" value="ECO:0007669"/>
    <property type="project" value="UniProtKB-KW"/>
</dbReference>
<dbReference type="SUPFAM" id="SSF54001">
    <property type="entry name" value="Cysteine proteinases"/>
    <property type="match status" value="1"/>
</dbReference>
<dbReference type="OrthoDB" id="1939479at2759"/>
<evidence type="ECO:0000259" key="6">
    <source>
        <dbReference type="PROSITE" id="PS50600"/>
    </source>
</evidence>
<name>A0A4S4LNX6_9AGAM</name>
<dbReference type="GO" id="GO:0060255">
    <property type="term" value="P:regulation of macromolecule metabolic process"/>
    <property type="evidence" value="ECO:0007669"/>
    <property type="project" value="UniProtKB-ARBA"/>
</dbReference>
<evidence type="ECO:0000313" key="8">
    <source>
        <dbReference type="Proteomes" id="UP000308199"/>
    </source>
</evidence>
<dbReference type="InterPro" id="IPR003653">
    <property type="entry name" value="Peptidase_C48_C"/>
</dbReference>
<dbReference type="InterPro" id="IPR038765">
    <property type="entry name" value="Papain-like_cys_pep_sf"/>
</dbReference>
<accession>A0A4S4LNX6</accession>
<dbReference type="Pfam" id="PF02902">
    <property type="entry name" value="Peptidase_C48"/>
    <property type="match status" value="1"/>
</dbReference>
<keyword evidence="4" id="KW-0788">Thiol protease</keyword>
<evidence type="ECO:0000256" key="1">
    <source>
        <dbReference type="ARBA" id="ARBA00005234"/>
    </source>
</evidence>
<dbReference type="PANTHER" id="PTHR12606:SF141">
    <property type="entry name" value="GH15225P-RELATED"/>
    <property type="match status" value="1"/>
</dbReference>
<comment type="caution">
    <text evidence="7">The sequence shown here is derived from an EMBL/GenBank/DDBJ whole genome shotgun (WGS) entry which is preliminary data.</text>
</comment>
<organism evidence="7 8">
    <name type="scientific">Phellinidium pouzarii</name>
    <dbReference type="NCBI Taxonomy" id="167371"/>
    <lineage>
        <taxon>Eukaryota</taxon>
        <taxon>Fungi</taxon>
        <taxon>Dikarya</taxon>
        <taxon>Basidiomycota</taxon>
        <taxon>Agaricomycotina</taxon>
        <taxon>Agaricomycetes</taxon>
        <taxon>Hymenochaetales</taxon>
        <taxon>Hymenochaetaceae</taxon>
        <taxon>Phellinidium</taxon>
    </lineage>
</organism>
<feature type="compositionally biased region" description="Low complexity" evidence="5">
    <location>
        <begin position="89"/>
        <end position="111"/>
    </location>
</feature>
<dbReference type="GO" id="GO:0016926">
    <property type="term" value="P:protein desumoylation"/>
    <property type="evidence" value="ECO:0007669"/>
    <property type="project" value="TreeGrafter"/>
</dbReference>
<dbReference type="Gene3D" id="3.40.395.10">
    <property type="entry name" value="Adenoviral Proteinase, Chain A"/>
    <property type="match status" value="1"/>
</dbReference>
<dbReference type="PANTHER" id="PTHR12606">
    <property type="entry name" value="SENTRIN/SUMO-SPECIFIC PROTEASE"/>
    <property type="match status" value="1"/>
</dbReference>
<gene>
    <name evidence="7" type="ORF">EW145_g414</name>
</gene>
<dbReference type="FunFam" id="3.40.395.10:FF:000001">
    <property type="entry name" value="Sentrin-specific protease 1"/>
    <property type="match status" value="1"/>
</dbReference>
<feature type="compositionally biased region" description="Low complexity" evidence="5">
    <location>
        <begin position="118"/>
        <end position="129"/>
    </location>
</feature>
<keyword evidence="8" id="KW-1185">Reference proteome</keyword>
<dbReference type="Proteomes" id="UP000308199">
    <property type="component" value="Unassembled WGS sequence"/>
</dbReference>
<dbReference type="EMBL" id="SGPK01000008">
    <property type="protein sequence ID" value="THH11790.1"/>
    <property type="molecule type" value="Genomic_DNA"/>
</dbReference>
<comment type="similarity">
    <text evidence="1">Belongs to the peptidase C48 family.</text>
</comment>
<dbReference type="AlphaFoldDB" id="A0A4S4LNX6"/>
<sequence length="528" mass="60561">MSGFDPEKGVSVHASQSIGLLARWRELVRDTFVLPFTSHRDDVLPTHNTLGDKSSLPPPRSQSTGKQHPPIKHQPSRANVHTPTNLLASSSSSSSSFRPPASVPPSTSVSTNDIPHHSSSSTSSTQTSTFNSPPTYTYAPEVSHFTTLQSMFAQTLSRDIRGGVRKGYKRRQHIYEQQHKEHVKNSLERQFYDLKRSIGYEADFETFRGRLEGRGKGNNQYGRRCDNSRITLLPQDDVEFLKRAMDKASKSLHSPKPPKPFSPTIEQLNAYTKARDEQIRNRLHPKRKRIPEQLPDDVLKEIDALLQKRGVISKAGREQVTDKDLARLMPGVWLNDEIVNFYGQLIADRAAEAEATKENKQNGTKNGPNVHYFTTFFWSKLQTGYEKGRLAKWTKKLDIFSKDIIIMAINHSNAHWTSAAINFKRKRIEAYDSMGYPRKEVYTALRSYLDEEHKNKKKKPFDFTGWEDFYLENYPEQENGFDCGVFACQTLEHLSRGEEDFNFTQKNMSYFRQRMIWEIGRAKLGEPI</sequence>
<dbReference type="GO" id="GO:0080090">
    <property type="term" value="P:regulation of primary metabolic process"/>
    <property type="evidence" value="ECO:0007669"/>
    <property type="project" value="UniProtKB-ARBA"/>
</dbReference>
<evidence type="ECO:0000256" key="4">
    <source>
        <dbReference type="ARBA" id="ARBA00022807"/>
    </source>
</evidence>
<evidence type="ECO:0000256" key="3">
    <source>
        <dbReference type="ARBA" id="ARBA00022801"/>
    </source>
</evidence>
<evidence type="ECO:0000256" key="2">
    <source>
        <dbReference type="ARBA" id="ARBA00022670"/>
    </source>
</evidence>
<dbReference type="GO" id="GO:0016929">
    <property type="term" value="F:deSUMOylase activity"/>
    <property type="evidence" value="ECO:0007669"/>
    <property type="project" value="TreeGrafter"/>
</dbReference>
<proteinExistence type="inferred from homology"/>